<evidence type="ECO:0000259" key="6">
    <source>
        <dbReference type="PROSITE" id="PS50888"/>
    </source>
</evidence>
<dbReference type="InterPro" id="IPR052610">
    <property type="entry name" value="bHLH_transcription_regulator"/>
</dbReference>
<evidence type="ECO:0000256" key="4">
    <source>
        <dbReference type="ARBA" id="ARBA00023242"/>
    </source>
</evidence>
<evidence type="ECO:0000256" key="1">
    <source>
        <dbReference type="ARBA" id="ARBA00004123"/>
    </source>
</evidence>
<dbReference type="CDD" id="cd11452">
    <property type="entry name" value="bHLH_AtNAI1_like"/>
    <property type="match status" value="1"/>
</dbReference>
<organism evidence="7 8">
    <name type="scientific">Sphagnum jensenii</name>
    <dbReference type="NCBI Taxonomy" id="128206"/>
    <lineage>
        <taxon>Eukaryota</taxon>
        <taxon>Viridiplantae</taxon>
        <taxon>Streptophyta</taxon>
        <taxon>Embryophyta</taxon>
        <taxon>Bryophyta</taxon>
        <taxon>Sphagnophytina</taxon>
        <taxon>Sphagnopsida</taxon>
        <taxon>Sphagnales</taxon>
        <taxon>Sphagnaceae</taxon>
        <taxon>Sphagnum</taxon>
    </lineage>
</organism>
<dbReference type="Proteomes" id="UP001497444">
    <property type="component" value="Chromosome 13"/>
</dbReference>
<evidence type="ECO:0000313" key="7">
    <source>
        <dbReference type="EMBL" id="CAK9260653.1"/>
    </source>
</evidence>
<dbReference type="Pfam" id="PF00010">
    <property type="entry name" value="HLH"/>
    <property type="match status" value="1"/>
</dbReference>
<protein>
    <recommendedName>
        <fullName evidence="6">BHLH domain-containing protein</fullName>
    </recommendedName>
</protein>
<dbReference type="SUPFAM" id="SSF47459">
    <property type="entry name" value="HLH, helix-loop-helix DNA-binding domain"/>
    <property type="match status" value="1"/>
</dbReference>
<keyword evidence="8" id="KW-1185">Reference proteome</keyword>
<sequence length="442" mass="49044">MEVAYPSTTTMQWLPELDMEDPAVGRHLDPVFHSTAEQYSTIAATQNANYDLVSSLDRLKQKEIEKMPSGSISNIAGFTSLGGHSGLGRPQKTFKPNSWDSDLGYGHSHFQSAQPMMTSSFHQPGNDNRCFDLQQQQQHQQAHHQYQHTVSRNLDGFVMSLSHLQEETAAPPRTASNHIEIRSSPASGVQESCNTDAISLEGPSRLKPLSPTESIRGKRKSGLLPMEHFKINRMAPVKIPPPLPATKSSGHSQDHIMAERKRREKLSQRFIALSAIVPGLKKMDKASVLGDAIKYVKTLQEKLRTIEEQMPKKRVRSLSNLKKAATSIDKEGLPTSGTGSGAEKVDNEVIVREDDGPVPEIEARAVDRSVMIRMHCEKRKGLLVRCLAELERLKLAILSANMLSFSSTSIDLTCSVQMEEGCETSTDEIVRSLHALYRTLDD</sequence>
<dbReference type="InterPro" id="IPR036638">
    <property type="entry name" value="HLH_DNA-bd_sf"/>
</dbReference>
<keyword evidence="3" id="KW-0804">Transcription</keyword>
<feature type="domain" description="BHLH" evidence="6">
    <location>
        <begin position="250"/>
        <end position="299"/>
    </location>
</feature>
<keyword evidence="4" id="KW-0539">Nucleus</keyword>
<evidence type="ECO:0000313" key="8">
    <source>
        <dbReference type="Proteomes" id="UP001497444"/>
    </source>
</evidence>
<name>A0ABP0W3X7_9BRYO</name>
<dbReference type="EMBL" id="OZ020108">
    <property type="protein sequence ID" value="CAK9260653.1"/>
    <property type="molecule type" value="Genomic_DNA"/>
</dbReference>
<dbReference type="PANTHER" id="PTHR45959">
    <property type="entry name" value="BHLH TRANSCRIPTION FACTOR"/>
    <property type="match status" value="1"/>
</dbReference>
<reference evidence="7" key="1">
    <citation type="submission" date="2024-02" db="EMBL/GenBank/DDBJ databases">
        <authorList>
            <consortium name="ELIXIR-Norway"/>
            <consortium name="Elixir Norway"/>
        </authorList>
    </citation>
    <scope>NUCLEOTIDE SEQUENCE</scope>
</reference>
<dbReference type="PANTHER" id="PTHR45959:SF2">
    <property type="entry name" value="BHLH TRANSCRIPTION FACTOR"/>
    <property type="match status" value="1"/>
</dbReference>
<proteinExistence type="predicted"/>
<dbReference type="PROSITE" id="PS50888">
    <property type="entry name" value="BHLH"/>
    <property type="match status" value="1"/>
</dbReference>
<dbReference type="Pfam" id="PF22754">
    <property type="entry name" value="bHLH-TF_ACT-like_plant"/>
    <property type="match status" value="1"/>
</dbReference>
<dbReference type="InterPro" id="IPR054502">
    <property type="entry name" value="bHLH-TF_ACT-like_plant"/>
</dbReference>
<gene>
    <name evidence="7" type="ORF">CSSPJE1EN1_LOCUS6131</name>
</gene>
<evidence type="ECO:0000256" key="5">
    <source>
        <dbReference type="SAM" id="MobiDB-lite"/>
    </source>
</evidence>
<comment type="subcellular location">
    <subcellularLocation>
        <location evidence="1">Nucleus</location>
    </subcellularLocation>
</comment>
<accession>A0ABP0W3X7</accession>
<dbReference type="InterPro" id="IPR011598">
    <property type="entry name" value="bHLH_dom"/>
</dbReference>
<feature type="region of interest" description="Disordered" evidence="5">
    <location>
        <begin position="120"/>
        <end position="147"/>
    </location>
</feature>
<evidence type="ECO:0000256" key="3">
    <source>
        <dbReference type="ARBA" id="ARBA00023163"/>
    </source>
</evidence>
<dbReference type="Gene3D" id="4.10.280.10">
    <property type="entry name" value="Helix-loop-helix DNA-binding domain"/>
    <property type="match status" value="1"/>
</dbReference>
<dbReference type="SMART" id="SM00353">
    <property type="entry name" value="HLH"/>
    <property type="match status" value="1"/>
</dbReference>
<keyword evidence="2" id="KW-0805">Transcription regulation</keyword>
<evidence type="ECO:0000256" key="2">
    <source>
        <dbReference type="ARBA" id="ARBA00023015"/>
    </source>
</evidence>